<evidence type="ECO:0008006" key="7">
    <source>
        <dbReference type="Google" id="ProtNLM"/>
    </source>
</evidence>
<evidence type="ECO:0000313" key="1">
    <source>
        <dbReference type="EMBL" id="KTC95458.1"/>
    </source>
</evidence>
<dbReference type="EMBL" id="LNYB01000085">
    <property type="protein sequence ID" value="KTC95458.1"/>
    <property type="molecule type" value="Genomic_DNA"/>
</dbReference>
<proteinExistence type="predicted"/>
<evidence type="ECO:0000313" key="2">
    <source>
        <dbReference type="EMBL" id="SPX60041.1"/>
    </source>
</evidence>
<evidence type="ECO:0000313" key="4">
    <source>
        <dbReference type="Proteomes" id="UP000054698"/>
    </source>
</evidence>
<dbReference type="Proteomes" id="UP000254033">
    <property type="component" value="Unassembled WGS sequence"/>
</dbReference>
<evidence type="ECO:0000313" key="3">
    <source>
        <dbReference type="EMBL" id="STX38456.1"/>
    </source>
</evidence>
<dbReference type="RefSeq" id="WP_058447914.1">
    <property type="nucleotide sequence ID" value="NZ_CAAAHT010000005.1"/>
</dbReference>
<evidence type="ECO:0000313" key="6">
    <source>
        <dbReference type="Proteomes" id="UP000254033"/>
    </source>
</evidence>
<dbReference type="Gene3D" id="1.25.40.10">
    <property type="entry name" value="Tetratricopeptide repeat domain"/>
    <property type="match status" value="1"/>
</dbReference>
<dbReference type="EMBL" id="UASS01000005">
    <property type="protein sequence ID" value="SPX60041.1"/>
    <property type="molecule type" value="Genomic_DNA"/>
</dbReference>
<dbReference type="Proteomes" id="UP000054698">
    <property type="component" value="Unassembled WGS sequence"/>
</dbReference>
<evidence type="ECO:0000313" key="5">
    <source>
        <dbReference type="Proteomes" id="UP000251942"/>
    </source>
</evidence>
<protein>
    <recommendedName>
        <fullName evidence="7">Sel1 repeat family protein</fullName>
    </recommendedName>
</protein>
<dbReference type="SUPFAM" id="SSF81901">
    <property type="entry name" value="HCP-like"/>
    <property type="match status" value="1"/>
</dbReference>
<sequence>MLFKRFKIRRLNKKIKAMQHNRVHNQPKDEVLAKEISYYHELGAIYHSLIGHKKYPFADVMVVACLRAASTLDDSVAGYQLGKKLLDEANYRAKLEEGKLFASPGNERQMLQLYEEAHVYLQAAEKLGHVEAKRLRGLCYINGWGVTPDRDRGFELVVASIEQENSWDRVPQIFASIGLNKPEFFSALMKHRNKS</sequence>
<dbReference type="InterPro" id="IPR011990">
    <property type="entry name" value="TPR-like_helical_dom_sf"/>
</dbReference>
<reference evidence="5 6" key="2">
    <citation type="submission" date="2018-06" db="EMBL/GenBank/DDBJ databases">
        <authorList>
            <consortium name="Pathogen Informatics"/>
            <person name="Doyle S."/>
        </authorList>
    </citation>
    <scope>NUCLEOTIDE SEQUENCE [LARGE SCALE GENOMIC DNA]</scope>
    <source>
        <strain evidence="3 6">NCTC11978</strain>
        <strain evidence="2 5">NCTC12022</strain>
    </source>
</reference>
<keyword evidence="4" id="KW-1185">Reference proteome</keyword>
<organism evidence="1 4">
    <name type="scientific">Legionella feeleii</name>
    <dbReference type="NCBI Taxonomy" id="453"/>
    <lineage>
        <taxon>Bacteria</taxon>
        <taxon>Pseudomonadati</taxon>
        <taxon>Pseudomonadota</taxon>
        <taxon>Gammaproteobacteria</taxon>
        <taxon>Legionellales</taxon>
        <taxon>Legionellaceae</taxon>
        <taxon>Legionella</taxon>
    </lineage>
</organism>
<accession>A0A0W0TIL7</accession>
<dbReference type="EMBL" id="UGNY01000001">
    <property type="protein sequence ID" value="STX38456.1"/>
    <property type="molecule type" value="Genomic_DNA"/>
</dbReference>
<dbReference type="AlphaFoldDB" id="A0A0W0TIL7"/>
<name>A0A0W0TIL7_9GAMM</name>
<dbReference type="PATRIC" id="fig|453.4.peg.3404"/>
<gene>
    <name evidence="1" type="ORF">Lfee_3123</name>
    <name evidence="3" type="ORF">NCTC11978_01640</name>
    <name evidence="2" type="ORF">NCTC12022_00757</name>
</gene>
<reference evidence="1 4" key="1">
    <citation type="submission" date="2015-11" db="EMBL/GenBank/DDBJ databases">
        <title>Genomic analysis of 38 Legionella species identifies large and diverse effector repertoires.</title>
        <authorList>
            <person name="Burstein D."/>
            <person name="Amaro F."/>
            <person name="Zusman T."/>
            <person name="Lifshitz Z."/>
            <person name="Cohen O."/>
            <person name="Gilbert J.A."/>
            <person name="Pupko T."/>
            <person name="Shuman H.A."/>
            <person name="Segal G."/>
        </authorList>
    </citation>
    <scope>NUCLEOTIDE SEQUENCE [LARGE SCALE GENOMIC DNA]</scope>
    <source>
        <strain evidence="1 4">WO-44C</strain>
    </source>
</reference>
<dbReference type="STRING" id="453.Lfee_3123"/>
<dbReference type="Proteomes" id="UP000251942">
    <property type="component" value="Unassembled WGS sequence"/>
</dbReference>